<dbReference type="KEGG" id="bcj:BCAM1908"/>
<reference evidence="1 2" key="1">
    <citation type="journal article" date="2009" name="J. Bacteriol.">
        <title>The genome of Burkholderia cenocepacia J2315, an epidemic pathogen of cystic fibrosis patients.</title>
        <authorList>
            <person name="Holden M.T."/>
            <person name="Seth-Smith H.M."/>
            <person name="Crossman L.C."/>
            <person name="Sebaihia M."/>
            <person name="Bentley S.D."/>
            <person name="Cerdeno-Tarraga A.M."/>
            <person name="Thomson N.R."/>
            <person name="Bason N."/>
            <person name="Quail M.A."/>
            <person name="Sharp S."/>
            <person name="Cherevach I."/>
            <person name="Churcher C."/>
            <person name="Goodhead I."/>
            <person name="Hauser H."/>
            <person name="Holroyd N."/>
            <person name="Mungall K."/>
            <person name="Scott P."/>
            <person name="Walker D."/>
            <person name="White B."/>
            <person name="Rose H."/>
            <person name="Iversen P."/>
            <person name="Mil-Homens D."/>
            <person name="Rocha E.P."/>
            <person name="Fialho A.M."/>
            <person name="Baldwin A."/>
            <person name="Dowson C."/>
            <person name="Barrell B.G."/>
            <person name="Govan J.R."/>
            <person name="Vandamme P."/>
            <person name="Hart C.A."/>
            <person name="Mahenthiralingam E."/>
            <person name="Parkhill J."/>
        </authorList>
    </citation>
    <scope>NUCLEOTIDE SEQUENCE [LARGE SCALE GENOMIC DNA]</scope>
    <source>
        <strain evidence="2">ATCC BAA-245 / DSM 16553 / LMG 16656 / NCTC 13227 / J2315 / CF5610</strain>
    </source>
</reference>
<accession>B4EMH3</accession>
<proteinExistence type="predicted"/>
<name>B4EMH3_BURCJ</name>
<dbReference type="EMBL" id="AM747721">
    <property type="protein sequence ID" value="CAR55769.1"/>
    <property type="molecule type" value="Genomic_DNA"/>
</dbReference>
<protein>
    <submittedName>
        <fullName evidence="1">Hypothetical phage protein</fullName>
    </submittedName>
</protein>
<evidence type="ECO:0000313" key="2">
    <source>
        <dbReference type="Proteomes" id="UP000001035"/>
    </source>
</evidence>
<sequence length="95" mass="10862">MVSENTLYVSFNPDPKNGWSYSFSGTDLNGRTQVYTLFAWYNHYSNRYYLRAVSANQTMYLPLVESPDDMDIPLNAAYLATPIIYRASSMVLEIG</sequence>
<dbReference type="HOGENOM" id="CLU_2367380_0_0_4"/>
<dbReference type="AlphaFoldDB" id="B4EMH3"/>
<gene>
    <name evidence="1" type="ORF">BCAM1908</name>
</gene>
<evidence type="ECO:0000313" key="1">
    <source>
        <dbReference type="EMBL" id="CAR55769.1"/>
    </source>
</evidence>
<organism evidence="1 2">
    <name type="scientific">Burkholderia cenocepacia (strain ATCC BAA-245 / DSM 16553 / LMG 16656 / NCTC 13227 / J2315 / CF5610)</name>
    <name type="common">Burkholderia cepacia (strain J2315)</name>
    <dbReference type="NCBI Taxonomy" id="216591"/>
    <lineage>
        <taxon>Bacteria</taxon>
        <taxon>Pseudomonadati</taxon>
        <taxon>Pseudomonadota</taxon>
        <taxon>Betaproteobacteria</taxon>
        <taxon>Burkholderiales</taxon>
        <taxon>Burkholderiaceae</taxon>
        <taxon>Burkholderia</taxon>
        <taxon>Burkholderia cepacia complex</taxon>
    </lineage>
</organism>
<dbReference type="Proteomes" id="UP000001035">
    <property type="component" value="Chromosome 2"/>
</dbReference>
<dbReference type="RefSeq" id="WP_012493433.1">
    <property type="nucleotide sequence ID" value="NC_011001.1"/>
</dbReference>
<keyword evidence="2" id="KW-1185">Reference proteome</keyword>